<dbReference type="Proteomes" id="UP001341840">
    <property type="component" value="Unassembled WGS sequence"/>
</dbReference>
<keyword evidence="2" id="KW-1185">Reference proteome</keyword>
<evidence type="ECO:0000313" key="1">
    <source>
        <dbReference type="EMBL" id="MED6173322.1"/>
    </source>
</evidence>
<accession>A0ABU6VK64</accession>
<evidence type="ECO:0000313" key="2">
    <source>
        <dbReference type="Proteomes" id="UP001341840"/>
    </source>
</evidence>
<comment type="caution">
    <text evidence="1">The sequence shown here is derived from an EMBL/GenBank/DDBJ whole genome shotgun (WGS) entry which is preliminary data.</text>
</comment>
<dbReference type="EMBL" id="JASCZI010151521">
    <property type="protein sequence ID" value="MED6173322.1"/>
    <property type="molecule type" value="Genomic_DNA"/>
</dbReference>
<protein>
    <recommendedName>
        <fullName evidence="3">Cystatin domain-containing protein</fullName>
    </recommendedName>
</protein>
<gene>
    <name evidence="1" type="ORF">PIB30_058241</name>
</gene>
<proteinExistence type="predicted"/>
<evidence type="ECO:0008006" key="3">
    <source>
        <dbReference type="Google" id="ProtNLM"/>
    </source>
</evidence>
<name>A0ABU6VK64_9FABA</name>
<organism evidence="1 2">
    <name type="scientific">Stylosanthes scabra</name>
    <dbReference type="NCBI Taxonomy" id="79078"/>
    <lineage>
        <taxon>Eukaryota</taxon>
        <taxon>Viridiplantae</taxon>
        <taxon>Streptophyta</taxon>
        <taxon>Embryophyta</taxon>
        <taxon>Tracheophyta</taxon>
        <taxon>Spermatophyta</taxon>
        <taxon>Magnoliopsida</taxon>
        <taxon>eudicotyledons</taxon>
        <taxon>Gunneridae</taxon>
        <taxon>Pentapetalae</taxon>
        <taxon>rosids</taxon>
        <taxon>fabids</taxon>
        <taxon>Fabales</taxon>
        <taxon>Fabaceae</taxon>
        <taxon>Papilionoideae</taxon>
        <taxon>50 kb inversion clade</taxon>
        <taxon>dalbergioids sensu lato</taxon>
        <taxon>Dalbergieae</taxon>
        <taxon>Pterocarpus clade</taxon>
        <taxon>Stylosanthes</taxon>
    </lineage>
</organism>
<reference evidence="1 2" key="1">
    <citation type="journal article" date="2023" name="Plants (Basel)">
        <title>Bridging the Gap: Combining Genomics and Transcriptomics Approaches to Understand Stylosanthes scabra, an Orphan Legume from the Brazilian Caatinga.</title>
        <authorList>
            <person name="Ferreira-Neto J.R.C."/>
            <person name="da Silva M.D."/>
            <person name="Binneck E."/>
            <person name="de Melo N.F."/>
            <person name="da Silva R.H."/>
            <person name="de Melo A.L.T.M."/>
            <person name="Pandolfi V."/>
            <person name="Bustamante F.O."/>
            <person name="Brasileiro-Vidal A.C."/>
            <person name="Benko-Iseppon A.M."/>
        </authorList>
    </citation>
    <scope>NUCLEOTIDE SEQUENCE [LARGE SCALE GENOMIC DNA]</scope>
    <source>
        <tissue evidence="1">Leaves</tissue>
    </source>
</reference>
<sequence>MGMYIQKSYYTNLLSKTEKENKADHESLNSTCQLITGRYFEKQFQDCYTNTIFKLFQDKIRGMLFYNLTLVKEDGAKSIFHAIDVVERKMLRKRRVVYTICYDKVMPPGEHVALKQGSAAACCSGTGVDQANQCRYMASLEERRMPLEDWRHWCKLKTL</sequence>